<sequence length="61" mass="7242">MTRTRIKLISDYEDTIEDLVNNFIKDPKNKVEKVNLIEFYFSEDDDGEAYITAYINYELGK</sequence>
<name>A0A6F9Y247_9LACO</name>
<accession>A0A6F9Y247</accession>
<dbReference type="AlphaFoldDB" id="A0A6F9Y247"/>
<dbReference type="RefSeq" id="WP_172576756.1">
    <property type="nucleotide sequence ID" value="NZ_BLAP01000013.1"/>
</dbReference>
<organism evidence="1 2">
    <name type="scientific">Ligilactobacillus agilis</name>
    <dbReference type="NCBI Taxonomy" id="1601"/>
    <lineage>
        <taxon>Bacteria</taxon>
        <taxon>Bacillati</taxon>
        <taxon>Bacillota</taxon>
        <taxon>Bacilli</taxon>
        <taxon>Lactobacillales</taxon>
        <taxon>Lactobacillaceae</taxon>
        <taxon>Ligilactobacillus</taxon>
    </lineage>
</organism>
<comment type="caution">
    <text evidence="1">The sequence shown here is derived from an EMBL/GenBank/DDBJ whole genome shotgun (WGS) entry which is preliminary data.</text>
</comment>
<dbReference type="Proteomes" id="UP000494160">
    <property type="component" value="Unassembled WGS sequence"/>
</dbReference>
<dbReference type="EMBL" id="BLAP01000013">
    <property type="protein sequence ID" value="GET11634.1"/>
    <property type="molecule type" value="Genomic_DNA"/>
</dbReference>
<proteinExistence type="predicted"/>
<evidence type="ECO:0000313" key="2">
    <source>
        <dbReference type="Proteomes" id="UP000494160"/>
    </source>
</evidence>
<evidence type="ECO:0000313" key="1">
    <source>
        <dbReference type="EMBL" id="GET11634.1"/>
    </source>
</evidence>
<gene>
    <name evidence="1" type="ORF">SN811_01340</name>
</gene>
<protein>
    <recommendedName>
        <fullName evidence="3">Sporulation protein Cse60</fullName>
    </recommendedName>
</protein>
<evidence type="ECO:0008006" key="3">
    <source>
        <dbReference type="Google" id="ProtNLM"/>
    </source>
</evidence>
<reference evidence="1 2" key="1">
    <citation type="submission" date="2019-10" db="EMBL/GenBank/DDBJ databases">
        <title>Lactobacillus agilis SN811 Whole Genome Sequencing Project.</title>
        <authorList>
            <person name="Suzuki S."/>
            <person name="Endo A."/>
            <person name="Maeno S."/>
            <person name="Shiwa Y."/>
            <person name="Matsutani M."/>
            <person name="Kajikawa A."/>
        </authorList>
    </citation>
    <scope>NUCLEOTIDE SEQUENCE [LARGE SCALE GENOMIC DNA]</scope>
    <source>
        <strain evidence="1 2">SN811</strain>
    </source>
</reference>